<dbReference type="PANTHER" id="PTHR11669">
    <property type="entry name" value="REPLICATION FACTOR C / DNA POLYMERASE III GAMMA-TAU SUBUNIT"/>
    <property type="match status" value="1"/>
</dbReference>
<evidence type="ECO:0000313" key="1">
    <source>
        <dbReference type="EMBL" id="OGY20657.1"/>
    </source>
</evidence>
<reference evidence="1 2" key="1">
    <citation type="journal article" date="2016" name="Nat. Commun.">
        <title>Thousands of microbial genomes shed light on interconnected biogeochemical processes in an aquifer system.</title>
        <authorList>
            <person name="Anantharaman K."/>
            <person name="Brown C.T."/>
            <person name="Hug L.A."/>
            <person name="Sharon I."/>
            <person name="Castelle C.J."/>
            <person name="Probst A.J."/>
            <person name="Thomas B.C."/>
            <person name="Singh A."/>
            <person name="Wilkins M.J."/>
            <person name="Karaoz U."/>
            <person name="Brodie E.L."/>
            <person name="Williams K.H."/>
            <person name="Hubbard S.S."/>
            <person name="Banfield J.F."/>
        </authorList>
    </citation>
    <scope>NUCLEOTIDE SEQUENCE [LARGE SCALE GENOMIC DNA]</scope>
</reference>
<dbReference type="GO" id="GO:0006261">
    <property type="term" value="P:DNA-templated DNA replication"/>
    <property type="evidence" value="ECO:0007669"/>
    <property type="project" value="TreeGrafter"/>
</dbReference>
<dbReference type="Gene3D" id="3.40.50.300">
    <property type="entry name" value="P-loop containing nucleotide triphosphate hydrolases"/>
    <property type="match status" value="1"/>
</dbReference>
<protein>
    <recommendedName>
        <fullName evidence="3">DNA polymerase III subunit delta</fullName>
    </recommendedName>
</protein>
<dbReference type="SUPFAM" id="SSF52540">
    <property type="entry name" value="P-loop containing nucleoside triphosphate hydrolases"/>
    <property type="match status" value="1"/>
</dbReference>
<organism evidence="1 2">
    <name type="scientific">Candidatus Chisholmbacteria bacterium RIFCSPLOWO2_01_FULL_49_14</name>
    <dbReference type="NCBI Taxonomy" id="1797593"/>
    <lineage>
        <taxon>Bacteria</taxon>
        <taxon>Candidatus Chisholmiibacteriota</taxon>
    </lineage>
</organism>
<accession>A0A1G1VZR7</accession>
<dbReference type="Proteomes" id="UP000176723">
    <property type="component" value="Unassembled WGS sequence"/>
</dbReference>
<evidence type="ECO:0000313" key="2">
    <source>
        <dbReference type="Proteomes" id="UP000176723"/>
    </source>
</evidence>
<dbReference type="PANTHER" id="PTHR11669:SF8">
    <property type="entry name" value="DNA POLYMERASE III SUBUNIT DELTA"/>
    <property type="match status" value="1"/>
</dbReference>
<comment type="caution">
    <text evidence="1">The sequence shown here is derived from an EMBL/GenBank/DDBJ whole genome shotgun (WGS) entry which is preliminary data.</text>
</comment>
<dbReference type="Pfam" id="PF13177">
    <property type="entry name" value="DNA_pol3_delta2"/>
    <property type="match status" value="1"/>
</dbReference>
<dbReference type="STRING" id="1797593.A3A65_00495"/>
<dbReference type="AlphaFoldDB" id="A0A1G1VZR7"/>
<dbReference type="InterPro" id="IPR027417">
    <property type="entry name" value="P-loop_NTPase"/>
</dbReference>
<name>A0A1G1VZR7_9BACT</name>
<proteinExistence type="predicted"/>
<dbReference type="EMBL" id="MHCL01000025">
    <property type="protein sequence ID" value="OGY20657.1"/>
    <property type="molecule type" value="Genomic_DNA"/>
</dbReference>
<dbReference type="InterPro" id="IPR050238">
    <property type="entry name" value="DNA_Rep/Repair_Clamp_Loader"/>
</dbReference>
<gene>
    <name evidence="1" type="ORF">A3A65_00495</name>
</gene>
<sequence>MHSFIICEGSREARNQSLTRLIARLRKDKTRDLMATGDPDIHFLLPDPTITIAQIRDLRATLTRKSYAAKVKIAVIKNADQMTIQAQHAILKTLEEPSPDTYLFLELLNPYKLIDTIRSRCQLIRIPASHSQVEVKTSQSEKLLHILRERPLGEGLRFLSSVRKRDEALQILETLLYRLRELMLHDARLHRAVKLTHEAIRDLNENVNIGLTLEHLAIHFPRQVEKNL</sequence>
<evidence type="ECO:0008006" key="3">
    <source>
        <dbReference type="Google" id="ProtNLM"/>
    </source>
</evidence>